<dbReference type="PATRIC" id="fig|229921.5.peg.2736"/>
<dbReference type="InterPro" id="IPR036388">
    <property type="entry name" value="WH-like_DNA-bd_sf"/>
</dbReference>
<evidence type="ECO:0000256" key="1">
    <source>
        <dbReference type="ARBA" id="ARBA00023015"/>
    </source>
</evidence>
<dbReference type="OrthoDB" id="9781630at2"/>
<dbReference type="SUPFAM" id="SSF48008">
    <property type="entry name" value="GntR ligand-binding domain-like"/>
    <property type="match status" value="1"/>
</dbReference>
<evidence type="ECO:0000259" key="4">
    <source>
        <dbReference type="PROSITE" id="PS50949"/>
    </source>
</evidence>
<dbReference type="EMBL" id="LGCM01000060">
    <property type="protein sequence ID" value="KPL77476.1"/>
    <property type="molecule type" value="Genomic_DNA"/>
</dbReference>
<evidence type="ECO:0000256" key="2">
    <source>
        <dbReference type="ARBA" id="ARBA00023125"/>
    </source>
</evidence>
<evidence type="ECO:0000313" key="6">
    <source>
        <dbReference type="Proteomes" id="UP000050501"/>
    </source>
</evidence>
<dbReference type="GO" id="GO:0003677">
    <property type="term" value="F:DNA binding"/>
    <property type="evidence" value="ECO:0007669"/>
    <property type="project" value="UniProtKB-KW"/>
</dbReference>
<dbReference type="Gene3D" id="1.10.10.10">
    <property type="entry name" value="Winged helix-like DNA-binding domain superfamily/Winged helix DNA-binding domain"/>
    <property type="match status" value="1"/>
</dbReference>
<keyword evidence="3" id="KW-0804">Transcription</keyword>
<evidence type="ECO:0000313" key="5">
    <source>
        <dbReference type="EMBL" id="KPL77476.1"/>
    </source>
</evidence>
<dbReference type="Proteomes" id="UP000050501">
    <property type="component" value="Unassembled WGS sequence"/>
</dbReference>
<dbReference type="Gene3D" id="1.20.120.530">
    <property type="entry name" value="GntR ligand-binding domain-like"/>
    <property type="match status" value="1"/>
</dbReference>
<dbReference type="PANTHER" id="PTHR43537:SF24">
    <property type="entry name" value="GLUCONATE OPERON TRANSCRIPTIONAL REPRESSOR"/>
    <property type="match status" value="1"/>
</dbReference>
<proteinExistence type="predicted"/>
<dbReference type="GO" id="GO:0003700">
    <property type="term" value="F:DNA-binding transcription factor activity"/>
    <property type="evidence" value="ECO:0007669"/>
    <property type="project" value="InterPro"/>
</dbReference>
<dbReference type="InterPro" id="IPR008920">
    <property type="entry name" value="TF_FadR/GntR_C"/>
</dbReference>
<accession>A0A0P6X3H7</accession>
<keyword evidence="1" id="KW-0805">Transcription regulation</keyword>
<gene>
    <name evidence="5" type="ORF">ADN01_16460</name>
</gene>
<dbReference type="CDD" id="cd07377">
    <property type="entry name" value="WHTH_GntR"/>
    <property type="match status" value="1"/>
</dbReference>
<reference evidence="5 6" key="1">
    <citation type="submission" date="2015-07" db="EMBL/GenBank/DDBJ databases">
        <title>Genome sequence of Levilinea saccharolytica DSM 16555.</title>
        <authorList>
            <person name="Hemp J."/>
            <person name="Ward L.M."/>
            <person name="Pace L.A."/>
            <person name="Fischer W.W."/>
        </authorList>
    </citation>
    <scope>NUCLEOTIDE SEQUENCE [LARGE SCALE GENOMIC DNA]</scope>
    <source>
        <strain evidence="5 6">KIBI-1</strain>
    </source>
</reference>
<keyword evidence="2" id="KW-0238">DNA-binding</keyword>
<dbReference type="STRING" id="229921.ADN01_16460"/>
<dbReference type="RefSeq" id="WP_062419177.1">
    <property type="nucleotide sequence ID" value="NZ_DF967974.1"/>
</dbReference>
<feature type="domain" description="HTH gntR-type" evidence="4">
    <location>
        <begin position="12"/>
        <end position="79"/>
    </location>
</feature>
<organism evidence="5 6">
    <name type="scientific">Levilinea saccharolytica</name>
    <dbReference type="NCBI Taxonomy" id="229921"/>
    <lineage>
        <taxon>Bacteria</taxon>
        <taxon>Bacillati</taxon>
        <taxon>Chloroflexota</taxon>
        <taxon>Anaerolineae</taxon>
        <taxon>Anaerolineales</taxon>
        <taxon>Anaerolineaceae</taxon>
        <taxon>Levilinea</taxon>
    </lineage>
</organism>
<dbReference type="SUPFAM" id="SSF46785">
    <property type="entry name" value="Winged helix' DNA-binding domain"/>
    <property type="match status" value="1"/>
</dbReference>
<dbReference type="PROSITE" id="PS50949">
    <property type="entry name" value="HTH_GNTR"/>
    <property type="match status" value="1"/>
</dbReference>
<dbReference type="AlphaFoldDB" id="A0A0P6X3H7"/>
<name>A0A0P6X3H7_9CHLR</name>
<dbReference type="SMART" id="SM00895">
    <property type="entry name" value="FCD"/>
    <property type="match status" value="1"/>
</dbReference>
<dbReference type="InterPro" id="IPR000524">
    <property type="entry name" value="Tscrpt_reg_HTH_GntR"/>
</dbReference>
<evidence type="ECO:0000256" key="3">
    <source>
        <dbReference type="ARBA" id="ARBA00023163"/>
    </source>
</evidence>
<dbReference type="InterPro" id="IPR036390">
    <property type="entry name" value="WH_DNA-bd_sf"/>
</dbReference>
<dbReference type="Pfam" id="PF07729">
    <property type="entry name" value="FCD"/>
    <property type="match status" value="1"/>
</dbReference>
<dbReference type="PANTHER" id="PTHR43537">
    <property type="entry name" value="TRANSCRIPTIONAL REGULATOR, GNTR FAMILY"/>
    <property type="match status" value="1"/>
</dbReference>
<sequence length="230" mass="26331">MDNSSAPTISHKQLGFSVAERLRTDILEGKYPPGDWLRQEKLAQEYGVSQMPIREAFKILEAEGLLEHVPYHGVQVIDFVIDDIADLYDARAYFESKAARAAAAIITRSELDELHQLYQNMRQALAPEDLPLYRQLNKTFHLNIAAASKHKYLIRTITQMWKSFPSMLWSNFLRTATSPLPERDMHDTDEHLALLQALENHDPDQAETVARRHIEAAGNDLIRVLRSSQK</sequence>
<dbReference type="Pfam" id="PF00392">
    <property type="entry name" value="GntR"/>
    <property type="match status" value="1"/>
</dbReference>
<keyword evidence="6" id="KW-1185">Reference proteome</keyword>
<dbReference type="SMART" id="SM00345">
    <property type="entry name" value="HTH_GNTR"/>
    <property type="match status" value="1"/>
</dbReference>
<protein>
    <recommendedName>
        <fullName evidence="4">HTH gntR-type domain-containing protein</fullName>
    </recommendedName>
</protein>
<comment type="caution">
    <text evidence="5">The sequence shown here is derived from an EMBL/GenBank/DDBJ whole genome shotgun (WGS) entry which is preliminary data.</text>
</comment>
<dbReference type="InterPro" id="IPR011711">
    <property type="entry name" value="GntR_C"/>
</dbReference>